<dbReference type="EMBL" id="KV425626">
    <property type="protein sequence ID" value="KZT20105.1"/>
    <property type="molecule type" value="Genomic_DNA"/>
</dbReference>
<evidence type="ECO:0000259" key="1">
    <source>
        <dbReference type="PROSITE" id="PS50196"/>
    </source>
</evidence>
<evidence type="ECO:0000313" key="2">
    <source>
        <dbReference type="EMBL" id="KZT20105.1"/>
    </source>
</evidence>
<dbReference type="PROSITE" id="PS50196">
    <property type="entry name" value="RANBD1"/>
    <property type="match status" value="1"/>
</dbReference>
<name>A0A165NTY3_9AGAM</name>
<dbReference type="SUPFAM" id="SSF50729">
    <property type="entry name" value="PH domain-like"/>
    <property type="match status" value="1"/>
</dbReference>
<dbReference type="AlphaFoldDB" id="A0A165NTY3"/>
<accession>A0A165NTY3</accession>
<feature type="domain" description="RanBD1" evidence="1">
    <location>
        <begin position="1"/>
        <end position="68"/>
    </location>
</feature>
<gene>
    <name evidence="2" type="ORF">NEOLEDRAFT_1076385</name>
</gene>
<protein>
    <recommendedName>
        <fullName evidence="1">RanBD1 domain-containing protein</fullName>
    </recommendedName>
</protein>
<reference evidence="2 3" key="1">
    <citation type="journal article" date="2016" name="Mol. Biol. Evol.">
        <title>Comparative Genomics of Early-Diverging Mushroom-Forming Fungi Provides Insights into the Origins of Lignocellulose Decay Capabilities.</title>
        <authorList>
            <person name="Nagy L.G."/>
            <person name="Riley R."/>
            <person name="Tritt A."/>
            <person name="Adam C."/>
            <person name="Daum C."/>
            <person name="Floudas D."/>
            <person name="Sun H."/>
            <person name="Yadav J.S."/>
            <person name="Pangilinan J."/>
            <person name="Larsson K.H."/>
            <person name="Matsuura K."/>
            <person name="Barry K."/>
            <person name="Labutti K."/>
            <person name="Kuo R."/>
            <person name="Ohm R.A."/>
            <person name="Bhattacharya S.S."/>
            <person name="Shirouzu T."/>
            <person name="Yoshinaga Y."/>
            <person name="Martin F.M."/>
            <person name="Grigoriev I.V."/>
            <person name="Hibbett D.S."/>
        </authorList>
    </citation>
    <scope>NUCLEOTIDE SEQUENCE [LARGE SCALE GENOMIC DNA]</scope>
    <source>
        <strain evidence="2 3">HHB14362 ss-1</strain>
    </source>
</reference>
<dbReference type="InterPro" id="IPR000156">
    <property type="entry name" value="Ran_bind_dom"/>
</dbReference>
<dbReference type="InParanoid" id="A0A165NTY3"/>
<dbReference type="Pfam" id="PF00638">
    <property type="entry name" value="Ran_BP1"/>
    <property type="match status" value="1"/>
</dbReference>
<dbReference type="Gene3D" id="2.30.29.30">
    <property type="entry name" value="Pleckstrin-homology domain (PH domain)/Phosphotyrosine-binding domain (PTB)"/>
    <property type="match status" value="1"/>
</dbReference>
<dbReference type="STRING" id="1314782.A0A165NTY3"/>
<dbReference type="OrthoDB" id="2357150at2759"/>
<feature type="non-terminal residue" evidence="2">
    <location>
        <position position="1"/>
    </location>
</feature>
<dbReference type="Proteomes" id="UP000076761">
    <property type="component" value="Unassembled WGS sequence"/>
</dbReference>
<proteinExistence type="predicted"/>
<sequence length="130" mass="14433">TGEEDETVVAEVKGVKLLVKRGSRDFVDCSRGHIKLLSSNDPAGERLVFRREQVLKLGMNVRLRPTVRCGFSEEDGVLRVILKEPKDAERKAGEEVVIYALKAGTASKKEFSEFASMVTLSPHLEASYKP</sequence>
<evidence type="ECO:0000313" key="3">
    <source>
        <dbReference type="Proteomes" id="UP000076761"/>
    </source>
</evidence>
<organism evidence="2 3">
    <name type="scientific">Neolentinus lepideus HHB14362 ss-1</name>
    <dbReference type="NCBI Taxonomy" id="1314782"/>
    <lineage>
        <taxon>Eukaryota</taxon>
        <taxon>Fungi</taxon>
        <taxon>Dikarya</taxon>
        <taxon>Basidiomycota</taxon>
        <taxon>Agaricomycotina</taxon>
        <taxon>Agaricomycetes</taxon>
        <taxon>Gloeophyllales</taxon>
        <taxon>Gloeophyllaceae</taxon>
        <taxon>Neolentinus</taxon>
    </lineage>
</organism>
<keyword evidence="3" id="KW-1185">Reference proteome</keyword>
<dbReference type="InterPro" id="IPR011993">
    <property type="entry name" value="PH-like_dom_sf"/>
</dbReference>